<accession>A0ABN4QS33</accession>
<reference evidence="1 2" key="1">
    <citation type="submission" date="2015-11" db="EMBL/GenBank/DDBJ databases">
        <title>The limits of bacterial species coexistence and the symbiotic plasmid transference in sympatric Rhizobium populations.</title>
        <authorList>
            <person name="Perez-Carrascal O.M."/>
            <person name="VanInsberghe D."/>
            <person name="Juarez S."/>
            <person name="Polz M.F."/>
            <person name="Vinuesa P."/>
            <person name="Gonzalez V."/>
        </authorList>
    </citation>
    <scope>NUCLEOTIDE SEQUENCE [LARGE SCALE GENOMIC DNA]</scope>
    <source>
        <strain evidence="1 2">N771</strain>
        <plasmid evidence="1 2">pRphaN771a</plasmid>
    </source>
</reference>
<organism evidence="1 2">
    <name type="scientific">Rhizobium phaseoli</name>
    <dbReference type="NCBI Taxonomy" id="396"/>
    <lineage>
        <taxon>Bacteria</taxon>
        <taxon>Pseudomonadati</taxon>
        <taxon>Pseudomonadota</taxon>
        <taxon>Alphaproteobacteria</taxon>
        <taxon>Hyphomicrobiales</taxon>
        <taxon>Rhizobiaceae</taxon>
        <taxon>Rhizobium/Agrobacterium group</taxon>
        <taxon>Rhizobium</taxon>
    </lineage>
</organism>
<dbReference type="RefSeq" id="WP_064832698.1">
    <property type="nucleotide sequence ID" value="NZ_CP013569.1"/>
</dbReference>
<proteinExistence type="predicted"/>
<name>A0ABN4QS33_9HYPH</name>
<keyword evidence="2" id="KW-1185">Reference proteome</keyword>
<dbReference type="EMBL" id="CP013569">
    <property type="protein sequence ID" value="ANL87078.1"/>
    <property type="molecule type" value="Genomic_DNA"/>
</dbReference>
<gene>
    <name evidence="1" type="ORF">AMC81_PA00055</name>
</gene>
<dbReference type="Proteomes" id="UP000078551">
    <property type="component" value="Plasmid pRphaN771a"/>
</dbReference>
<keyword evidence="1" id="KW-0614">Plasmid</keyword>
<evidence type="ECO:0000313" key="2">
    <source>
        <dbReference type="Proteomes" id="UP000078551"/>
    </source>
</evidence>
<geneLocation type="plasmid" evidence="1 2">
    <name>pRphaN771a</name>
</geneLocation>
<sequence>MSNILQFPTFPKPPEDTFQAAEIVRVLEAMEYPPAREQLAELHEKMNAPEFFHAFGEIAAQRVDLDYQSRERWEGDTDEPPFWSEQYREASDEIAQAFELIRRAKKRLWFTLSYAFETQKAINPGWMYAHIGKAHKAILFQTFDNKDGNHFVSVARDYDGRYMEHSDADMALIGFVLRDAGFRRYDCDGGNGPQWFIPGEITDAMKTTIGEELEPFDFLAISWEDVTRY</sequence>
<protein>
    <submittedName>
        <fullName evidence="1">Uncharacterized protein</fullName>
    </submittedName>
</protein>
<evidence type="ECO:0000313" key="1">
    <source>
        <dbReference type="EMBL" id="ANL87078.1"/>
    </source>
</evidence>